<keyword evidence="3" id="KW-1185">Reference proteome</keyword>
<dbReference type="PANTHER" id="PTHR10889">
    <property type="entry name" value="DEOXYRIBOSE-PHOSPHATE ALDOLASE"/>
    <property type="match status" value="1"/>
</dbReference>
<proteinExistence type="predicted"/>
<dbReference type="SUPFAM" id="SSF51569">
    <property type="entry name" value="Aldolase"/>
    <property type="match status" value="1"/>
</dbReference>
<dbReference type="GO" id="GO:0005737">
    <property type="term" value="C:cytoplasm"/>
    <property type="evidence" value="ECO:0007669"/>
    <property type="project" value="InterPro"/>
</dbReference>
<dbReference type="PIRSF" id="PIRSF001357">
    <property type="entry name" value="DeoC"/>
    <property type="match status" value="1"/>
</dbReference>
<organism evidence="2 3">
    <name type="scientific">Lasiosphaeris hirsuta</name>
    <dbReference type="NCBI Taxonomy" id="260670"/>
    <lineage>
        <taxon>Eukaryota</taxon>
        <taxon>Fungi</taxon>
        <taxon>Dikarya</taxon>
        <taxon>Ascomycota</taxon>
        <taxon>Pezizomycotina</taxon>
        <taxon>Sordariomycetes</taxon>
        <taxon>Sordariomycetidae</taxon>
        <taxon>Sordariales</taxon>
        <taxon>Lasiosphaeriaceae</taxon>
        <taxon>Lasiosphaeris</taxon>
    </lineage>
</organism>
<dbReference type="GO" id="GO:0004139">
    <property type="term" value="F:deoxyribose-phosphate aldolase activity"/>
    <property type="evidence" value="ECO:0007669"/>
    <property type="project" value="InterPro"/>
</dbReference>
<dbReference type="NCBIfam" id="TIGR00126">
    <property type="entry name" value="deoC"/>
    <property type="match status" value="1"/>
</dbReference>
<sequence length="252" mass="27302">MSTSLGHIASSLEYSLLHPIMTDADLATELQRARDFKVAAVCVKPYSIPTAVSALQGTNVLVCTVVGFPYGDSTTNLKVFEAREAMEAGAHEVELLINVGKVLGGDWDYVRNEIQAVNQIVAPRGDLKVIFESHFLSEQQIVELCRICTGVGVAAIKTSSGYGYVQDLCGSYRYPDTIAPQLELMKNNCGQGEVKIEAALEIRRVREIIFFERLLGVSRVTVGEAGAAAIMGDARQLGVTDVVQVVWIPLPS</sequence>
<dbReference type="Proteomes" id="UP001172102">
    <property type="component" value="Unassembled WGS sequence"/>
</dbReference>
<keyword evidence="1" id="KW-0963">Cytoplasm</keyword>
<dbReference type="GO" id="GO:0009264">
    <property type="term" value="P:deoxyribonucleotide catabolic process"/>
    <property type="evidence" value="ECO:0007669"/>
    <property type="project" value="InterPro"/>
</dbReference>
<comment type="caution">
    <text evidence="2">The sequence shown here is derived from an EMBL/GenBank/DDBJ whole genome shotgun (WGS) entry which is preliminary data.</text>
</comment>
<evidence type="ECO:0000256" key="1">
    <source>
        <dbReference type="ARBA" id="ARBA00022490"/>
    </source>
</evidence>
<evidence type="ECO:0008006" key="4">
    <source>
        <dbReference type="Google" id="ProtNLM"/>
    </source>
</evidence>
<dbReference type="GO" id="GO:0016052">
    <property type="term" value="P:carbohydrate catabolic process"/>
    <property type="evidence" value="ECO:0007669"/>
    <property type="project" value="TreeGrafter"/>
</dbReference>
<accession>A0AA40AZL5</accession>
<dbReference type="AlphaFoldDB" id="A0AA40AZL5"/>
<reference evidence="2" key="1">
    <citation type="submission" date="2023-06" db="EMBL/GenBank/DDBJ databases">
        <title>Genome-scale phylogeny and comparative genomics of the fungal order Sordariales.</title>
        <authorList>
            <consortium name="Lawrence Berkeley National Laboratory"/>
            <person name="Hensen N."/>
            <person name="Bonometti L."/>
            <person name="Westerberg I."/>
            <person name="Brannstrom I.O."/>
            <person name="Guillou S."/>
            <person name="Cros-Aarteil S."/>
            <person name="Calhoun S."/>
            <person name="Haridas S."/>
            <person name="Kuo A."/>
            <person name="Mondo S."/>
            <person name="Pangilinan J."/>
            <person name="Riley R."/>
            <person name="Labutti K."/>
            <person name="Andreopoulos B."/>
            <person name="Lipzen A."/>
            <person name="Chen C."/>
            <person name="Yanf M."/>
            <person name="Daum C."/>
            <person name="Ng V."/>
            <person name="Clum A."/>
            <person name="Steindorff A."/>
            <person name="Ohm R."/>
            <person name="Martin F."/>
            <person name="Silar P."/>
            <person name="Natvig D."/>
            <person name="Lalanne C."/>
            <person name="Gautier V."/>
            <person name="Ament-Velasquez S.L."/>
            <person name="Kruys A."/>
            <person name="Hutchinson M.I."/>
            <person name="Powell A.J."/>
            <person name="Barry K."/>
            <person name="Miller A.N."/>
            <person name="Grigoriev I.V."/>
            <person name="Debuchy R."/>
            <person name="Gladieux P."/>
            <person name="Thoren M.H."/>
            <person name="Johannesson H."/>
        </authorList>
    </citation>
    <scope>NUCLEOTIDE SEQUENCE</scope>
    <source>
        <strain evidence="2">SMH4607-1</strain>
    </source>
</reference>
<gene>
    <name evidence="2" type="ORF">B0H67DRAFT_598384</name>
</gene>
<dbReference type="SMART" id="SM01133">
    <property type="entry name" value="DeoC"/>
    <property type="match status" value="1"/>
</dbReference>
<dbReference type="Gene3D" id="3.20.20.70">
    <property type="entry name" value="Aldolase class I"/>
    <property type="match status" value="1"/>
</dbReference>
<evidence type="ECO:0000313" key="3">
    <source>
        <dbReference type="Proteomes" id="UP001172102"/>
    </source>
</evidence>
<protein>
    <recommendedName>
        <fullName evidence="4">Deoxyribose-phosphate aldolase</fullName>
    </recommendedName>
</protein>
<name>A0AA40AZL5_9PEZI</name>
<dbReference type="PANTHER" id="PTHR10889:SF1">
    <property type="entry name" value="DEOXYRIBOSE-PHOSPHATE ALDOLASE"/>
    <property type="match status" value="1"/>
</dbReference>
<dbReference type="InterPro" id="IPR011343">
    <property type="entry name" value="DeoC"/>
</dbReference>
<evidence type="ECO:0000313" key="2">
    <source>
        <dbReference type="EMBL" id="KAK0724947.1"/>
    </source>
</evidence>
<dbReference type="InterPro" id="IPR013785">
    <property type="entry name" value="Aldolase_TIM"/>
</dbReference>
<dbReference type="EMBL" id="JAUKUA010000002">
    <property type="protein sequence ID" value="KAK0724947.1"/>
    <property type="molecule type" value="Genomic_DNA"/>
</dbReference>
<dbReference type="InterPro" id="IPR002915">
    <property type="entry name" value="DeoC/FbaB/LacD_aldolase"/>
</dbReference>